<dbReference type="Gene3D" id="2.60.120.10">
    <property type="entry name" value="Jelly Rolls"/>
    <property type="match status" value="1"/>
</dbReference>
<evidence type="ECO:0000313" key="5">
    <source>
        <dbReference type="EMBL" id="MDD8060794.1"/>
    </source>
</evidence>
<dbReference type="PROSITE" id="PS00041">
    <property type="entry name" value="HTH_ARAC_FAMILY_1"/>
    <property type="match status" value="1"/>
</dbReference>
<evidence type="ECO:0000256" key="1">
    <source>
        <dbReference type="ARBA" id="ARBA00023015"/>
    </source>
</evidence>
<dbReference type="InterPro" id="IPR018062">
    <property type="entry name" value="HTH_AraC-typ_CS"/>
</dbReference>
<dbReference type="Gene3D" id="1.10.10.60">
    <property type="entry name" value="Homeodomain-like"/>
    <property type="match status" value="2"/>
</dbReference>
<organism evidence="5 6">
    <name type="scientific">Shewanella metallivivens</name>
    <dbReference type="NCBI Taxonomy" id="2872342"/>
    <lineage>
        <taxon>Bacteria</taxon>
        <taxon>Pseudomonadati</taxon>
        <taxon>Pseudomonadota</taxon>
        <taxon>Gammaproteobacteria</taxon>
        <taxon>Alteromonadales</taxon>
        <taxon>Shewanellaceae</taxon>
        <taxon>Shewanella</taxon>
    </lineage>
</organism>
<dbReference type="RefSeq" id="WP_238104843.1">
    <property type="nucleotide sequence ID" value="NZ_JAQQPZ010000013.1"/>
</dbReference>
<dbReference type="InterPro" id="IPR011051">
    <property type="entry name" value="RmlC_Cupin_sf"/>
</dbReference>
<dbReference type="PANTHER" id="PTHR43280:SF28">
    <property type="entry name" value="HTH-TYPE TRANSCRIPTIONAL ACTIVATOR RHAS"/>
    <property type="match status" value="1"/>
</dbReference>
<gene>
    <name evidence="5" type="ORF">PQR79_17135</name>
</gene>
<dbReference type="EMBL" id="JAQQPZ010000013">
    <property type="protein sequence ID" value="MDD8060794.1"/>
    <property type="molecule type" value="Genomic_DNA"/>
</dbReference>
<feature type="domain" description="HTH araC/xylS-type" evidence="4">
    <location>
        <begin position="138"/>
        <end position="235"/>
    </location>
</feature>
<dbReference type="PROSITE" id="PS01124">
    <property type="entry name" value="HTH_ARAC_FAMILY_2"/>
    <property type="match status" value="1"/>
</dbReference>
<keyword evidence="1" id="KW-0805">Transcription regulation</keyword>
<keyword evidence="3" id="KW-0804">Transcription</keyword>
<proteinExistence type="predicted"/>
<protein>
    <submittedName>
        <fullName evidence="5">AraC family transcriptional regulator</fullName>
    </submittedName>
</protein>
<keyword evidence="6" id="KW-1185">Reference proteome</keyword>
<dbReference type="SMART" id="SM00342">
    <property type="entry name" value="HTH_ARAC"/>
    <property type="match status" value="1"/>
</dbReference>
<dbReference type="InterPro" id="IPR014710">
    <property type="entry name" value="RmlC-like_jellyroll"/>
</dbReference>
<evidence type="ECO:0000256" key="2">
    <source>
        <dbReference type="ARBA" id="ARBA00023125"/>
    </source>
</evidence>
<dbReference type="SUPFAM" id="SSF51182">
    <property type="entry name" value="RmlC-like cupins"/>
    <property type="match status" value="1"/>
</dbReference>
<evidence type="ECO:0000256" key="3">
    <source>
        <dbReference type="ARBA" id="ARBA00023163"/>
    </source>
</evidence>
<evidence type="ECO:0000259" key="4">
    <source>
        <dbReference type="PROSITE" id="PS01124"/>
    </source>
</evidence>
<sequence>MVNLLSIRSYNRNRKGHQHGFHQLVLPLRGVINIEVGSFIGKVTPGECVVVKTGKMHHFDADSEARFVVADLTTLPDPLATSDTIVFSISLPLKRFLNFVEEQLKYQINHSIEQLMFNTFNQLLAEQRLYKKIEPRIGNIIEFMDNHLAEIISIDTLSKIACLSPTQFKKVFKQQTGQTVTQYLIQLRMEKAHALLLHTDYPIPIVAQSVGYTDISAFSRRFSLYFGLAPSKLTR</sequence>
<dbReference type="Pfam" id="PF12833">
    <property type="entry name" value="HTH_18"/>
    <property type="match status" value="1"/>
</dbReference>
<dbReference type="InterPro" id="IPR009057">
    <property type="entry name" value="Homeodomain-like_sf"/>
</dbReference>
<dbReference type="SUPFAM" id="SSF46689">
    <property type="entry name" value="Homeodomain-like"/>
    <property type="match status" value="2"/>
</dbReference>
<reference evidence="5 6" key="1">
    <citation type="submission" date="2023-02" db="EMBL/GenBank/DDBJ databases">
        <title>Genome sequence of Shewanella metallivivens ER-Te-42B-Light, sp. nov., enriched from sulfide tube worms (Riftia pachyptila) isolated from Explorer Ridge in the Pacific Ocean.</title>
        <authorList>
            <person name="Maltman C."/>
            <person name="Kuzyk S.B."/>
            <person name="Kyndt J.A."/>
            <person name="Yurkov V."/>
        </authorList>
    </citation>
    <scope>NUCLEOTIDE SEQUENCE [LARGE SCALE GENOMIC DNA]</scope>
    <source>
        <strain evidence="5 6">ER-Te-42B-Light</strain>
    </source>
</reference>
<dbReference type="InterPro" id="IPR018060">
    <property type="entry name" value="HTH_AraC"/>
</dbReference>
<comment type="caution">
    <text evidence="5">The sequence shown here is derived from an EMBL/GenBank/DDBJ whole genome shotgun (WGS) entry which is preliminary data.</text>
</comment>
<name>A0ABT5TSI3_9GAMM</name>
<accession>A0ABT5TSI3</accession>
<keyword evidence="2" id="KW-0238">DNA-binding</keyword>
<evidence type="ECO:0000313" key="6">
    <source>
        <dbReference type="Proteomes" id="UP001213691"/>
    </source>
</evidence>
<dbReference type="Proteomes" id="UP001213691">
    <property type="component" value="Unassembled WGS sequence"/>
</dbReference>
<dbReference type="PANTHER" id="PTHR43280">
    <property type="entry name" value="ARAC-FAMILY TRANSCRIPTIONAL REGULATOR"/>
    <property type="match status" value="1"/>
</dbReference>